<sequence>MPLRPVQQKCSNDECDEGDFAALLIYTASERSGQSAGIKLRFPWSDVVAEPSVYYCCGLTPADSWLQAHGVTAASTSTAIANTALTSSTPFFEHERHDDEQLDHIVITMKLRREWAVPHCAACSERALQRNRIPPCLQHSATTRPPRHAAHALANDRQSASDEGGLQHTTDGGFSQSGGRGMTQYDHSTALHGG</sequence>
<dbReference type="EMBL" id="ML992669">
    <property type="protein sequence ID" value="KAF2213958.1"/>
    <property type="molecule type" value="Genomic_DNA"/>
</dbReference>
<evidence type="ECO:0000256" key="1">
    <source>
        <dbReference type="SAM" id="MobiDB-lite"/>
    </source>
</evidence>
<gene>
    <name evidence="2" type="ORF">CERZMDRAFT_83375</name>
</gene>
<protein>
    <submittedName>
        <fullName evidence="2">Uncharacterized protein</fullName>
    </submittedName>
</protein>
<feature type="region of interest" description="Disordered" evidence="1">
    <location>
        <begin position="137"/>
        <end position="194"/>
    </location>
</feature>
<reference evidence="2" key="1">
    <citation type="journal article" date="2020" name="Stud. Mycol.">
        <title>101 Dothideomycetes genomes: a test case for predicting lifestyles and emergence of pathogens.</title>
        <authorList>
            <person name="Haridas S."/>
            <person name="Albert R."/>
            <person name="Binder M."/>
            <person name="Bloem J."/>
            <person name="Labutti K."/>
            <person name="Salamov A."/>
            <person name="Andreopoulos B."/>
            <person name="Baker S."/>
            <person name="Barry K."/>
            <person name="Bills G."/>
            <person name="Bluhm B."/>
            <person name="Cannon C."/>
            <person name="Castanera R."/>
            <person name="Culley D."/>
            <person name="Daum C."/>
            <person name="Ezra D."/>
            <person name="Gonzalez J."/>
            <person name="Henrissat B."/>
            <person name="Kuo A."/>
            <person name="Liang C."/>
            <person name="Lipzen A."/>
            <person name="Lutzoni F."/>
            <person name="Magnuson J."/>
            <person name="Mondo S."/>
            <person name="Nolan M."/>
            <person name="Ohm R."/>
            <person name="Pangilinan J."/>
            <person name="Park H.-J."/>
            <person name="Ramirez L."/>
            <person name="Alfaro M."/>
            <person name="Sun H."/>
            <person name="Tritt A."/>
            <person name="Yoshinaga Y."/>
            <person name="Zwiers L.-H."/>
            <person name="Turgeon B."/>
            <person name="Goodwin S."/>
            <person name="Spatafora J."/>
            <person name="Crous P."/>
            <person name="Grigoriev I."/>
        </authorList>
    </citation>
    <scope>NUCLEOTIDE SEQUENCE</scope>
    <source>
        <strain evidence="2">SCOH1-5</strain>
    </source>
</reference>
<evidence type="ECO:0000313" key="3">
    <source>
        <dbReference type="Proteomes" id="UP000799539"/>
    </source>
</evidence>
<dbReference type="Proteomes" id="UP000799539">
    <property type="component" value="Unassembled WGS sequence"/>
</dbReference>
<dbReference type="AlphaFoldDB" id="A0A6A6FL59"/>
<organism evidence="2 3">
    <name type="scientific">Cercospora zeae-maydis SCOH1-5</name>
    <dbReference type="NCBI Taxonomy" id="717836"/>
    <lineage>
        <taxon>Eukaryota</taxon>
        <taxon>Fungi</taxon>
        <taxon>Dikarya</taxon>
        <taxon>Ascomycota</taxon>
        <taxon>Pezizomycotina</taxon>
        <taxon>Dothideomycetes</taxon>
        <taxon>Dothideomycetidae</taxon>
        <taxon>Mycosphaerellales</taxon>
        <taxon>Mycosphaerellaceae</taxon>
        <taxon>Cercospora</taxon>
    </lineage>
</organism>
<accession>A0A6A6FL59</accession>
<name>A0A6A6FL59_9PEZI</name>
<keyword evidence="3" id="KW-1185">Reference proteome</keyword>
<evidence type="ECO:0000313" key="2">
    <source>
        <dbReference type="EMBL" id="KAF2213958.1"/>
    </source>
</evidence>
<proteinExistence type="predicted"/>